<evidence type="ECO:0000256" key="4">
    <source>
        <dbReference type="RuleBase" id="RU003357"/>
    </source>
</evidence>
<dbReference type="InterPro" id="IPR000531">
    <property type="entry name" value="Beta-barrel_TonB"/>
</dbReference>
<organism evidence="8 9">
    <name type="scientific">Zhouia amylolytica</name>
    <dbReference type="NCBI Taxonomy" id="376730"/>
    <lineage>
        <taxon>Bacteria</taxon>
        <taxon>Pseudomonadati</taxon>
        <taxon>Bacteroidota</taxon>
        <taxon>Flavobacteriia</taxon>
        <taxon>Flavobacteriales</taxon>
        <taxon>Flavobacteriaceae</taxon>
        <taxon>Zhouia</taxon>
    </lineage>
</organism>
<sequence>MRQLLVLLFLAVTTLTMAQNNAGSVVGKITDKELNNDPLPFANVQVNGTTKGTTTDMDGLFEIGSIPPGTYSVTISFVGYETVTIPNVKIEGGKVTEINTGLGAGSVSLDEVVVTTTVRRESETALLLDQKKAIEIKQSIGAEELARKGVSDVATAVTKTTGISKQEGSGSIYVRGLGDRYNSTTMNGLPLPSNNPSRKNINLDIFSTDIVEYIGISKTFNHKNYGDFAGANIDIISKNYKGDGFFEFGVGIGGNTSAMERDKFYLQDGPNKTGFYNKDYPNNPLTSYNFDTSWDRNTSTPVENSFSLTGGDSYTLGEESRLSFFASASFDNNYNFKEGVARGAVNTQGVPRKDLDYEAYEYKTNSTLLGNVFYRINNNNSLKFNSLFINSTGQSHDEYTGVIDIFDNAPNGGGYVRRSTFDRTSLFVNQLLGDHKLNERFDLNWGVSYNIMKNVIPDRMQNTLVPIDNDNFDAGLTVSDLATSDNHRFYQDLKEDELAANIETSYKFHKNNDGEYKGKLSVGYSGRFKNIGFEATQFNFRINRNIQQPQVFTDNLDAYFNQQSIDAGYFDIVTFRGSAGIPGVLDPQTYDGVQFINAGYGAVEYNFSPKFTAVFGLRGEYIFQEIEWETSLDPEGDDSDFDRIEILPSTSLKYSLNEKQNLRFAASKTYTLPQFKERAPFQYEEVTQVTFGNPDLYPSTDYNADIKWEAFPNNDELISVTGFGKYIQNPINEVTVASATNDVSYVNTGESAIAFGGELEIRKNIIKFSDENLNNKLSFGFNASYMYTNQDFDEQKVIDETNLSVGFSDEEGKLTGASDLLLNGDISYLKDFSEDKNILATLSYNYFSDRLYAIGTNNRGNLVDKAVGTLDFIVKSQLNKNIGIGFKARNLLNPTVERIQETQDVTVLSYKKGIDLNLSLTYKF</sequence>
<protein>
    <submittedName>
        <fullName evidence="8">Outer membrane receptor proteins, mostly Fe transport</fullName>
    </submittedName>
</protein>
<feature type="signal peptide" evidence="5">
    <location>
        <begin position="1"/>
        <end position="18"/>
    </location>
</feature>
<accession>A0A1I6P5L9</accession>
<reference evidence="8 9" key="1">
    <citation type="submission" date="2016-10" db="EMBL/GenBank/DDBJ databases">
        <authorList>
            <person name="de Groot N.N."/>
        </authorList>
    </citation>
    <scope>NUCLEOTIDE SEQUENCE [LARGE SCALE GENOMIC DNA]</scope>
    <source>
        <strain evidence="8 9">CGMCC 1.6114</strain>
    </source>
</reference>
<feature type="domain" description="TonB-dependent receptor-like beta-barrel" evidence="6">
    <location>
        <begin position="468"/>
        <end position="891"/>
    </location>
</feature>
<dbReference type="Pfam" id="PF13715">
    <property type="entry name" value="CarbopepD_reg_2"/>
    <property type="match status" value="1"/>
</dbReference>
<evidence type="ECO:0000256" key="2">
    <source>
        <dbReference type="ARBA" id="ARBA00023136"/>
    </source>
</evidence>
<name>A0A1I6P5L9_9FLAO</name>
<dbReference type="GO" id="GO:0009279">
    <property type="term" value="C:cell outer membrane"/>
    <property type="evidence" value="ECO:0007669"/>
    <property type="project" value="UniProtKB-SubCell"/>
</dbReference>
<evidence type="ECO:0000259" key="7">
    <source>
        <dbReference type="Pfam" id="PF07715"/>
    </source>
</evidence>
<dbReference type="SUPFAM" id="SSF49464">
    <property type="entry name" value="Carboxypeptidase regulatory domain-like"/>
    <property type="match status" value="1"/>
</dbReference>
<dbReference type="AlphaFoldDB" id="A0A1I6P5L9"/>
<evidence type="ECO:0000256" key="5">
    <source>
        <dbReference type="SAM" id="SignalP"/>
    </source>
</evidence>
<comment type="similarity">
    <text evidence="4">Belongs to the TonB-dependent receptor family.</text>
</comment>
<gene>
    <name evidence="8" type="ORF">SAMN04487906_0130</name>
</gene>
<dbReference type="Pfam" id="PF00593">
    <property type="entry name" value="TonB_dep_Rec_b-barrel"/>
    <property type="match status" value="1"/>
</dbReference>
<evidence type="ECO:0000256" key="1">
    <source>
        <dbReference type="ARBA" id="ARBA00004442"/>
    </source>
</evidence>
<evidence type="ECO:0000313" key="8">
    <source>
        <dbReference type="EMBL" id="SFS35514.1"/>
    </source>
</evidence>
<dbReference type="OrthoDB" id="9768470at2"/>
<comment type="subcellular location">
    <subcellularLocation>
        <location evidence="1 4">Cell outer membrane</location>
    </subcellularLocation>
</comment>
<dbReference type="InterPro" id="IPR036942">
    <property type="entry name" value="Beta-barrel_TonB_sf"/>
</dbReference>
<dbReference type="EMBL" id="FPAG01000001">
    <property type="protein sequence ID" value="SFS35514.1"/>
    <property type="molecule type" value="Genomic_DNA"/>
</dbReference>
<feature type="chain" id="PRO_5010368141" evidence="5">
    <location>
        <begin position="19"/>
        <end position="924"/>
    </location>
</feature>
<dbReference type="Gene3D" id="2.60.40.1120">
    <property type="entry name" value="Carboxypeptidase-like, regulatory domain"/>
    <property type="match status" value="1"/>
</dbReference>
<dbReference type="Proteomes" id="UP000183209">
    <property type="component" value="Unassembled WGS sequence"/>
</dbReference>
<dbReference type="Gene3D" id="2.40.170.20">
    <property type="entry name" value="TonB-dependent receptor, beta-barrel domain"/>
    <property type="match status" value="1"/>
</dbReference>
<evidence type="ECO:0000259" key="6">
    <source>
        <dbReference type="Pfam" id="PF00593"/>
    </source>
</evidence>
<dbReference type="InterPro" id="IPR008969">
    <property type="entry name" value="CarboxyPept-like_regulatory"/>
</dbReference>
<dbReference type="RefSeq" id="WP_074976268.1">
    <property type="nucleotide sequence ID" value="NZ_FPAG01000001.1"/>
</dbReference>
<keyword evidence="3" id="KW-0998">Cell outer membrane</keyword>
<keyword evidence="8" id="KW-0675">Receptor</keyword>
<feature type="domain" description="TonB-dependent receptor plug" evidence="7">
    <location>
        <begin position="135"/>
        <end position="229"/>
    </location>
</feature>
<evidence type="ECO:0000256" key="3">
    <source>
        <dbReference type="ARBA" id="ARBA00023237"/>
    </source>
</evidence>
<proteinExistence type="inferred from homology"/>
<dbReference type="PANTHER" id="PTHR40980">
    <property type="entry name" value="PLUG DOMAIN-CONTAINING PROTEIN"/>
    <property type="match status" value="1"/>
</dbReference>
<dbReference type="Pfam" id="PF07715">
    <property type="entry name" value="Plug"/>
    <property type="match status" value="1"/>
</dbReference>
<dbReference type="PANTHER" id="PTHR40980:SF5">
    <property type="entry name" value="TONB-DEPENDENT RECEPTOR"/>
    <property type="match status" value="1"/>
</dbReference>
<evidence type="ECO:0000313" key="9">
    <source>
        <dbReference type="Proteomes" id="UP000183209"/>
    </source>
</evidence>
<keyword evidence="2 4" id="KW-0472">Membrane</keyword>
<keyword evidence="5" id="KW-0732">Signal</keyword>
<dbReference type="SUPFAM" id="SSF56935">
    <property type="entry name" value="Porins"/>
    <property type="match status" value="1"/>
</dbReference>
<keyword evidence="4" id="KW-0798">TonB box</keyword>
<dbReference type="InterPro" id="IPR012910">
    <property type="entry name" value="Plug_dom"/>
</dbReference>